<keyword evidence="3" id="KW-1185">Reference proteome</keyword>
<evidence type="ECO:0000313" key="2">
    <source>
        <dbReference type="EMBL" id="NGP87255.1"/>
    </source>
</evidence>
<dbReference type="GO" id="GO:0004016">
    <property type="term" value="F:adenylate cyclase activity"/>
    <property type="evidence" value="ECO:0007669"/>
    <property type="project" value="UniProtKB-ARBA"/>
</dbReference>
<reference evidence="2 3" key="1">
    <citation type="submission" date="2020-02" db="EMBL/GenBank/DDBJ databases">
        <title>Aliifodinibius halophilus 2W32, complete genome.</title>
        <authorList>
            <person name="Li Y."/>
            <person name="Wu S."/>
        </authorList>
    </citation>
    <scope>NUCLEOTIDE SEQUENCE [LARGE SCALE GENOMIC DNA]</scope>
    <source>
        <strain evidence="2 3">2W32</strain>
    </source>
</reference>
<proteinExistence type="predicted"/>
<dbReference type="PROSITE" id="PS50125">
    <property type="entry name" value="GUANYLATE_CYCLASE_2"/>
    <property type="match status" value="1"/>
</dbReference>
<accession>A0A6M1T214</accession>
<name>A0A6M1T214_9BACT</name>
<evidence type="ECO:0000259" key="1">
    <source>
        <dbReference type="PROSITE" id="PS50125"/>
    </source>
</evidence>
<dbReference type="Gene3D" id="3.30.70.1230">
    <property type="entry name" value="Nucleotide cyclase"/>
    <property type="match status" value="1"/>
</dbReference>
<protein>
    <submittedName>
        <fullName evidence="2">Adenylate/guanylate cyclase domain-containing protein</fullName>
    </submittedName>
</protein>
<sequence length="199" mass="22262">MTNDFKAEKRVATILFCDIRNFTNLFDDEDPLKAVHFANTVLAELGEEVEKQGGKVDRFTGDGFLAHFGIANDTANHVGDACEAALRMRGALQNINAARYLDVQQVVTAGIGIHTGTVAVGEISTNHIKQTTVLGDVVNTTARIEQLTKYFSVDVLLSEQSYKRVKKEFQFKKMPPKKIKGKRKEVTTWWLLPMNDMND</sequence>
<dbReference type="AlphaFoldDB" id="A0A6M1T214"/>
<comment type="caution">
    <text evidence="2">The sequence shown here is derived from an EMBL/GenBank/DDBJ whole genome shotgun (WGS) entry which is preliminary data.</text>
</comment>
<dbReference type="CDD" id="cd07302">
    <property type="entry name" value="CHD"/>
    <property type="match status" value="1"/>
</dbReference>
<dbReference type="GO" id="GO:0035556">
    <property type="term" value="P:intracellular signal transduction"/>
    <property type="evidence" value="ECO:0007669"/>
    <property type="project" value="InterPro"/>
</dbReference>
<dbReference type="RefSeq" id="WP_165265831.1">
    <property type="nucleotide sequence ID" value="NZ_JAALLS010000002.1"/>
</dbReference>
<dbReference type="InterPro" id="IPR050697">
    <property type="entry name" value="Adenylyl/Guanylyl_Cyclase_3/4"/>
</dbReference>
<dbReference type="GO" id="GO:0006171">
    <property type="term" value="P:cAMP biosynthetic process"/>
    <property type="evidence" value="ECO:0007669"/>
    <property type="project" value="TreeGrafter"/>
</dbReference>
<dbReference type="InterPro" id="IPR001054">
    <property type="entry name" value="A/G_cyclase"/>
</dbReference>
<evidence type="ECO:0000313" key="3">
    <source>
        <dbReference type="Proteomes" id="UP000479132"/>
    </source>
</evidence>
<dbReference type="InterPro" id="IPR029787">
    <property type="entry name" value="Nucleotide_cyclase"/>
</dbReference>
<organism evidence="2 3">
    <name type="scientific">Fodinibius halophilus</name>
    <dbReference type="NCBI Taxonomy" id="1736908"/>
    <lineage>
        <taxon>Bacteria</taxon>
        <taxon>Pseudomonadati</taxon>
        <taxon>Balneolota</taxon>
        <taxon>Balneolia</taxon>
        <taxon>Balneolales</taxon>
        <taxon>Balneolaceae</taxon>
        <taxon>Fodinibius</taxon>
    </lineage>
</organism>
<dbReference type="EMBL" id="JAALLS010000002">
    <property type="protein sequence ID" value="NGP87255.1"/>
    <property type="molecule type" value="Genomic_DNA"/>
</dbReference>
<dbReference type="PANTHER" id="PTHR43081:SF1">
    <property type="entry name" value="ADENYLATE CYCLASE, TERMINAL-DIFFERENTIATION SPECIFIC"/>
    <property type="match status" value="1"/>
</dbReference>
<feature type="domain" description="Guanylate cyclase" evidence="1">
    <location>
        <begin position="13"/>
        <end position="145"/>
    </location>
</feature>
<gene>
    <name evidence="2" type="ORF">G3569_02720</name>
</gene>
<dbReference type="SMART" id="SM00044">
    <property type="entry name" value="CYCc"/>
    <property type="match status" value="1"/>
</dbReference>
<dbReference type="Proteomes" id="UP000479132">
    <property type="component" value="Unassembled WGS sequence"/>
</dbReference>
<dbReference type="SUPFAM" id="SSF55073">
    <property type="entry name" value="Nucleotide cyclase"/>
    <property type="match status" value="1"/>
</dbReference>
<dbReference type="Pfam" id="PF00211">
    <property type="entry name" value="Guanylate_cyc"/>
    <property type="match status" value="1"/>
</dbReference>
<dbReference type="PANTHER" id="PTHR43081">
    <property type="entry name" value="ADENYLATE CYCLASE, TERMINAL-DIFFERENTIATION SPECIFIC-RELATED"/>
    <property type="match status" value="1"/>
</dbReference>